<dbReference type="EMBL" id="SIHI01000026">
    <property type="protein sequence ID" value="TWT46998.1"/>
    <property type="molecule type" value="Genomic_DNA"/>
</dbReference>
<dbReference type="AlphaFoldDB" id="A0A5C5W7X2"/>
<evidence type="ECO:0000313" key="1">
    <source>
        <dbReference type="EMBL" id="TWT46998.1"/>
    </source>
</evidence>
<gene>
    <name evidence="1" type="ORF">KOR42_42660</name>
</gene>
<dbReference type="RefSeq" id="WP_146511645.1">
    <property type="nucleotide sequence ID" value="NZ_SIHI01000026.1"/>
</dbReference>
<organism evidence="1 2">
    <name type="scientific">Thalassoglobus neptunius</name>
    <dbReference type="NCBI Taxonomy" id="1938619"/>
    <lineage>
        <taxon>Bacteria</taxon>
        <taxon>Pseudomonadati</taxon>
        <taxon>Planctomycetota</taxon>
        <taxon>Planctomycetia</taxon>
        <taxon>Planctomycetales</taxon>
        <taxon>Planctomycetaceae</taxon>
        <taxon>Thalassoglobus</taxon>
    </lineage>
</organism>
<accession>A0A5C5W7X2</accession>
<name>A0A5C5W7X2_9PLAN</name>
<reference evidence="1 2" key="1">
    <citation type="submission" date="2019-02" db="EMBL/GenBank/DDBJ databases">
        <title>Deep-cultivation of Planctomycetes and their phenomic and genomic characterization uncovers novel biology.</title>
        <authorList>
            <person name="Wiegand S."/>
            <person name="Jogler M."/>
            <person name="Boedeker C."/>
            <person name="Pinto D."/>
            <person name="Vollmers J."/>
            <person name="Rivas-Marin E."/>
            <person name="Kohn T."/>
            <person name="Peeters S.H."/>
            <person name="Heuer A."/>
            <person name="Rast P."/>
            <person name="Oberbeckmann S."/>
            <person name="Bunk B."/>
            <person name="Jeske O."/>
            <person name="Meyerdierks A."/>
            <person name="Storesund J.E."/>
            <person name="Kallscheuer N."/>
            <person name="Luecker S."/>
            <person name="Lage O.M."/>
            <person name="Pohl T."/>
            <person name="Merkel B.J."/>
            <person name="Hornburger P."/>
            <person name="Mueller R.-W."/>
            <person name="Bruemmer F."/>
            <person name="Labrenz M."/>
            <person name="Spormann A.M."/>
            <person name="Op Den Camp H."/>
            <person name="Overmann J."/>
            <person name="Amann R."/>
            <person name="Jetten M.S.M."/>
            <person name="Mascher T."/>
            <person name="Medema M.H."/>
            <person name="Devos D.P."/>
            <person name="Kaster A.-K."/>
            <person name="Ovreas L."/>
            <person name="Rohde M."/>
            <person name="Galperin M.Y."/>
            <person name="Jogler C."/>
        </authorList>
    </citation>
    <scope>NUCLEOTIDE SEQUENCE [LARGE SCALE GENOMIC DNA]</scope>
    <source>
        <strain evidence="1 2">KOR42</strain>
    </source>
</reference>
<dbReference type="OrthoDB" id="290953at2"/>
<comment type="caution">
    <text evidence="1">The sequence shown here is derived from an EMBL/GenBank/DDBJ whole genome shotgun (WGS) entry which is preliminary data.</text>
</comment>
<protein>
    <submittedName>
        <fullName evidence="1">Uncharacterized protein</fullName>
    </submittedName>
</protein>
<proteinExistence type="predicted"/>
<evidence type="ECO:0000313" key="2">
    <source>
        <dbReference type="Proteomes" id="UP000317243"/>
    </source>
</evidence>
<sequence length="165" mass="17251">MRRYSAGVLALGLIVAIHGCGSDDGYRELGDVDDVVNTDPVHDHHHAEGPNGGHILEFGDYHGEIVYSDGLVSVYVLGDDAATAVPLEEATASLLLGEGDDVTVVELAANPLDGEAEGTTSRFTSAEGALPESVDDIEEITGQVEIKTGDKTLTAKVSHDHGHAH</sequence>
<dbReference type="Proteomes" id="UP000317243">
    <property type="component" value="Unassembled WGS sequence"/>
</dbReference>
<keyword evidence="2" id="KW-1185">Reference proteome</keyword>